<keyword evidence="2" id="KW-1133">Transmembrane helix</keyword>
<dbReference type="AlphaFoldDB" id="A0A3L7K488"/>
<dbReference type="OrthoDB" id="2366030at2"/>
<comment type="caution">
    <text evidence="3">The sequence shown here is derived from an EMBL/GenBank/DDBJ whole genome shotgun (WGS) entry which is preliminary data.</text>
</comment>
<keyword evidence="4" id="KW-1185">Reference proteome</keyword>
<dbReference type="PANTHER" id="PTHR40070">
    <property type="entry name" value="UPF0478 PROTEIN YTXG"/>
    <property type="match status" value="1"/>
</dbReference>
<evidence type="ECO:0000256" key="1">
    <source>
        <dbReference type="SAM" id="MobiDB-lite"/>
    </source>
</evidence>
<dbReference type="Pfam" id="PF06103">
    <property type="entry name" value="DUF948"/>
    <property type="match status" value="1"/>
</dbReference>
<feature type="compositionally biased region" description="Basic and acidic residues" evidence="1">
    <location>
        <begin position="154"/>
        <end position="165"/>
    </location>
</feature>
<keyword evidence="2" id="KW-0812">Transmembrane</keyword>
<name>A0A3L7K488_9BACI</name>
<proteinExistence type="predicted"/>
<dbReference type="InterPro" id="IPR009293">
    <property type="entry name" value="UPF0478"/>
</dbReference>
<evidence type="ECO:0000313" key="4">
    <source>
        <dbReference type="Proteomes" id="UP000276770"/>
    </source>
</evidence>
<dbReference type="RefSeq" id="WP_121678598.1">
    <property type="nucleotide sequence ID" value="NZ_RCVZ01000001.1"/>
</dbReference>
<dbReference type="PANTHER" id="PTHR40070:SF1">
    <property type="entry name" value="UPF0478 PROTEIN YTXG"/>
    <property type="match status" value="1"/>
</dbReference>
<dbReference type="Gene3D" id="1.10.287.950">
    <property type="entry name" value="Methyl-accepting chemotaxis protein"/>
    <property type="match status" value="1"/>
</dbReference>
<protein>
    <submittedName>
        <fullName evidence="3">DUF948 domain-containing protein</fullName>
    </submittedName>
</protein>
<sequence>MIIILYLSAALVAVAFLILVINLSKTLKSLQSTMDSVSTTLDGLETQLQGVTRETTDLLHKTNSLAEDIQDKSEKLNTVVFAVKDVGDSIQGLNHSIKKVSTSISNEVEKNQDKISQVVQWSNVFMEIRDKWKSKRREQEAPQLPVEINSKPSKLREHAVQRSRS</sequence>
<feature type="transmembrane region" description="Helical" evidence="2">
    <location>
        <begin position="6"/>
        <end position="24"/>
    </location>
</feature>
<evidence type="ECO:0000256" key="2">
    <source>
        <dbReference type="SAM" id="Phobius"/>
    </source>
</evidence>
<gene>
    <name evidence="3" type="ORF">D9X91_00495</name>
</gene>
<reference evidence="3 4" key="1">
    <citation type="submission" date="2018-10" db="EMBL/GenBank/DDBJ databases">
        <title>Falsibacillus sp. genome draft.</title>
        <authorList>
            <person name="Shi S."/>
        </authorList>
    </citation>
    <scope>NUCLEOTIDE SEQUENCE [LARGE SCALE GENOMIC DNA]</scope>
    <source>
        <strain evidence="3 4">GY 10110</strain>
    </source>
</reference>
<feature type="region of interest" description="Disordered" evidence="1">
    <location>
        <begin position="134"/>
        <end position="165"/>
    </location>
</feature>
<organism evidence="3 4">
    <name type="scientific">Falsibacillus albus</name>
    <dbReference type="NCBI Taxonomy" id="2478915"/>
    <lineage>
        <taxon>Bacteria</taxon>
        <taxon>Bacillati</taxon>
        <taxon>Bacillota</taxon>
        <taxon>Bacilli</taxon>
        <taxon>Bacillales</taxon>
        <taxon>Bacillaceae</taxon>
        <taxon>Falsibacillus</taxon>
    </lineage>
</organism>
<evidence type="ECO:0000313" key="3">
    <source>
        <dbReference type="EMBL" id="RLQ97906.1"/>
    </source>
</evidence>
<keyword evidence="2" id="KW-0472">Membrane</keyword>
<dbReference type="EMBL" id="RCVZ01000001">
    <property type="protein sequence ID" value="RLQ97906.1"/>
    <property type="molecule type" value="Genomic_DNA"/>
</dbReference>
<dbReference type="Proteomes" id="UP000276770">
    <property type="component" value="Unassembled WGS sequence"/>
</dbReference>
<accession>A0A3L7K488</accession>